<dbReference type="GO" id="GO:0000139">
    <property type="term" value="C:Golgi membrane"/>
    <property type="evidence" value="ECO:0007669"/>
    <property type="project" value="UniProtKB-SubCell"/>
</dbReference>
<keyword evidence="9" id="KW-0472">Membrane</keyword>
<evidence type="ECO:0000256" key="1">
    <source>
        <dbReference type="ARBA" id="ARBA00022448"/>
    </source>
</evidence>
<dbReference type="PANTHER" id="PTHR23284">
    <property type="entry name" value="PROLACTIN REGULATORY ELEMENT BINDING PROTEIN"/>
    <property type="match status" value="1"/>
</dbReference>
<dbReference type="Gene3D" id="2.130.10.10">
    <property type="entry name" value="YVTN repeat-like/Quinoprotein amine dehydrogenase"/>
    <property type="match status" value="1"/>
</dbReference>
<keyword evidence="12" id="KW-1185">Reference proteome</keyword>
<gene>
    <name evidence="11" type="ORF">DID88_008219</name>
</gene>
<keyword evidence="3" id="KW-0812">Transmembrane</keyword>
<dbReference type="InterPro" id="IPR045260">
    <property type="entry name" value="Sec12-like"/>
</dbReference>
<protein>
    <recommendedName>
        <fullName evidence="10">Guanine nucleotide-exchange factor SEC12</fullName>
    </recommendedName>
</protein>
<dbReference type="EMBL" id="QKRW01000003">
    <property type="protein sequence ID" value="RAL67464.1"/>
    <property type="molecule type" value="Genomic_DNA"/>
</dbReference>
<dbReference type="AlphaFoldDB" id="A0A395J5R4"/>
<evidence type="ECO:0000256" key="10">
    <source>
        <dbReference type="RuleBase" id="RU369019"/>
    </source>
</evidence>
<keyword evidence="5 10" id="KW-0256">Endoplasmic reticulum</keyword>
<dbReference type="Proteomes" id="UP000249056">
    <property type="component" value="Unassembled WGS sequence"/>
</dbReference>
<evidence type="ECO:0000256" key="4">
    <source>
        <dbReference type="ARBA" id="ARBA00022737"/>
    </source>
</evidence>
<dbReference type="GO" id="GO:0005789">
    <property type="term" value="C:endoplasmic reticulum membrane"/>
    <property type="evidence" value="ECO:0007669"/>
    <property type="project" value="UniProtKB-SubCell"/>
</dbReference>
<comment type="subcellular location">
    <subcellularLocation>
        <location evidence="10">Endoplasmic reticulum membrane</location>
        <topology evidence="10">Single-pass type II membrane protein</topology>
    </subcellularLocation>
    <subcellularLocation>
        <location evidence="10">Golgi apparatus membrane</location>
        <topology evidence="10">Single-pass type II membrane protein</topology>
    </subcellularLocation>
</comment>
<keyword evidence="1 10" id="KW-0813">Transport</keyword>
<name>A0A395J5R4_9HELO</name>
<evidence type="ECO:0000313" key="11">
    <source>
        <dbReference type="EMBL" id="RAL67464.1"/>
    </source>
</evidence>
<evidence type="ECO:0000256" key="9">
    <source>
        <dbReference type="ARBA" id="ARBA00023136"/>
    </source>
</evidence>
<keyword evidence="8" id="KW-1133">Transmembrane helix</keyword>
<dbReference type="GO" id="GO:0005085">
    <property type="term" value="F:guanyl-nucleotide exchange factor activity"/>
    <property type="evidence" value="ECO:0007669"/>
    <property type="project" value="InterPro"/>
</dbReference>
<comment type="caution">
    <text evidence="11">The sequence shown here is derived from an EMBL/GenBank/DDBJ whole genome shotgun (WGS) entry which is preliminary data.</text>
</comment>
<proteinExistence type="inferred from homology"/>
<evidence type="ECO:0000256" key="6">
    <source>
        <dbReference type="ARBA" id="ARBA00022892"/>
    </source>
</evidence>
<evidence type="ECO:0000256" key="7">
    <source>
        <dbReference type="ARBA" id="ARBA00022927"/>
    </source>
</evidence>
<accession>A0A395J5R4</accession>
<keyword evidence="2 10" id="KW-0853">WD repeat</keyword>
<dbReference type="OrthoDB" id="16538at2759"/>
<keyword evidence="4 10" id="KW-0677">Repeat</keyword>
<dbReference type="GO" id="GO:0003400">
    <property type="term" value="P:regulation of COPII vesicle coating"/>
    <property type="evidence" value="ECO:0007669"/>
    <property type="project" value="UniProtKB-UniRule"/>
</dbReference>
<dbReference type="GO" id="GO:0015031">
    <property type="term" value="P:protein transport"/>
    <property type="evidence" value="ECO:0007669"/>
    <property type="project" value="UniProtKB-KW"/>
</dbReference>
<keyword evidence="6" id="KW-0931">ER-Golgi transport</keyword>
<comment type="similarity">
    <text evidence="10">Belongs to the WD repeat SEC12 family.</text>
</comment>
<organism evidence="11 12">
    <name type="scientific">Monilinia fructigena</name>
    <dbReference type="NCBI Taxonomy" id="38457"/>
    <lineage>
        <taxon>Eukaryota</taxon>
        <taxon>Fungi</taxon>
        <taxon>Dikarya</taxon>
        <taxon>Ascomycota</taxon>
        <taxon>Pezizomycotina</taxon>
        <taxon>Leotiomycetes</taxon>
        <taxon>Helotiales</taxon>
        <taxon>Sclerotiniaceae</taxon>
        <taxon>Monilinia</taxon>
    </lineage>
</organism>
<evidence type="ECO:0000256" key="5">
    <source>
        <dbReference type="ARBA" id="ARBA00022824"/>
    </source>
</evidence>
<evidence type="ECO:0000256" key="8">
    <source>
        <dbReference type="ARBA" id="ARBA00022989"/>
    </source>
</evidence>
<evidence type="ECO:0000256" key="3">
    <source>
        <dbReference type="ARBA" id="ARBA00022692"/>
    </source>
</evidence>
<evidence type="ECO:0000256" key="2">
    <source>
        <dbReference type="ARBA" id="ARBA00022574"/>
    </source>
</evidence>
<comment type="function">
    <text evidence="10">Guanine nucleotide-exchange factor (GEF) required for the formation or budding of transport vesicles from the ER.</text>
</comment>
<dbReference type="GO" id="GO:0006888">
    <property type="term" value="P:endoplasmic reticulum to Golgi vesicle-mediated transport"/>
    <property type="evidence" value="ECO:0007669"/>
    <property type="project" value="UniProtKB-UniRule"/>
</dbReference>
<dbReference type="InterPro" id="IPR015943">
    <property type="entry name" value="WD40/YVTN_repeat-like_dom_sf"/>
</dbReference>
<dbReference type="PANTHER" id="PTHR23284:SF0">
    <property type="entry name" value="PROLACTIN REGULATORY ELEMENT-BINDING PROTEIN"/>
    <property type="match status" value="1"/>
</dbReference>
<keyword evidence="7 10" id="KW-0653">Protein transport</keyword>
<reference evidence="11 12" key="1">
    <citation type="submission" date="2018-06" db="EMBL/GenBank/DDBJ databases">
        <title>Genome Sequence of the Brown Rot Fungal Pathogen Monilinia fructigena.</title>
        <authorList>
            <person name="Landi L."/>
            <person name="De Miccolis Angelini R.M."/>
            <person name="Pollastro S."/>
            <person name="Abate D."/>
            <person name="Faretra F."/>
            <person name="Romanazzi G."/>
        </authorList>
    </citation>
    <scope>NUCLEOTIDE SEQUENCE [LARGE SCALE GENOMIC DNA]</scope>
    <source>
        <strain evidence="11 12">Mfrg269</strain>
    </source>
</reference>
<sequence>MAPLIPSAKSTLSYPLYACDFDPVDSSRLVVGGGGGAGRTGVGNKITLLDTSNPNELVEVGEIDLSKEEDNVTSLARIWTKGRISISGVVGIEPVKKGKGKGKATAAVAATKQTIRGIKEFTVYKGRKGSISKSDQIIKALSWTATMGCDCDRTRQGLRNTREEWYWQILRLPPSGKGQCRIAQSHRLPSSITKATGLAVSNLTPPVTPDAEQSYTQFVIAVAGHDISISFFKVDLQHELDNYLVTPIKAFRTFKKCPPTPDHRHHIFNFSHHPPILSRQALLRNTSNSQVVMEIRGIVKPHLDAANYLSVPLQEMVGKPFTFPSNYLALSKHISIGTSTSTSSTPDFFASLRSSASNSNSPPRHIYVHHGPPIPDIETQETSPEITSPELSSSIKAALHDENIHPKGKSWDELTAPQKENWKKKLKDAGHWVEEMGETIFKGVIFGELGGLVGAAVVDAAR</sequence>
<evidence type="ECO:0000313" key="12">
    <source>
        <dbReference type="Proteomes" id="UP000249056"/>
    </source>
</evidence>